<dbReference type="InterPro" id="IPR001623">
    <property type="entry name" value="DnaJ_domain"/>
</dbReference>
<evidence type="ECO:0000256" key="1">
    <source>
        <dbReference type="ARBA" id="ARBA00022737"/>
    </source>
</evidence>
<dbReference type="InterPro" id="IPR019734">
    <property type="entry name" value="TPR_rpt"/>
</dbReference>
<feature type="domain" description="J" evidence="5">
    <location>
        <begin position="447"/>
        <end position="509"/>
    </location>
</feature>
<dbReference type="Gene3D" id="1.10.287.110">
    <property type="entry name" value="DnaJ domain"/>
    <property type="match status" value="1"/>
</dbReference>
<dbReference type="FunCoup" id="A0A286UJV0">
    <property type="interactions" value="667"/>
</dbReference>
<dbReference type="PROSITE" id="PS50005">
    <property type="entry name" value="TPR"/>
    <property type="match status" value="3"/>
</dbReference>
<dbReference type="OrthoDB" id="10250354at2759"/>
<dbReference type="SMART" id="SM00271">
    <property type="entry name" value="DnaJ"/>
    <property type="match status" value="1"/>
</dbReference>
<feature type="region of interest" description="Disordered" evidence="4">
    <location>
        <begin position="500"/>
        <end position="521"/>
    </location>
</feature>
<dbReference type="Pfam" id="PF14559">
    <property type="entry name" value="TPR_19"/>
    <property type="match status" value="1"/>
</dbReference>
<feature type="region of interest" description="Disordered" evidence="4">
    <location>
        <begin position="1"/>
        <end position="79"/>
    </location>
</feature>
<dbReference type="Proteomes" id="UP000217199">
    <property type="component" value="Unassembled WGS sequence"/>
</dbReference>
<evidence type="ECO:0000256" key="2">
    <source>
        <dbReference type="ARBA" id="ARBA00022803"/>
    </source>
</evidence>
<dbReference type="InParanoid" id="A0A286UJV0"/>
<sequence length="583" mass="63219">MAAKKASKKNSTGSVTGSSNLESEANNLVNSAPSSPTENGTNEPEVSAENSEQIASGSGTSEEKNEVVDEATRAEQLKEEGNTAFREKLYASAVDLYSQAISLRPLEPTYLTNRAAAYMSLKKYKLALADCQQAASLQSDSPSPKTLIRLARCQFAVGSPGPALSTLREVLNIEPGNATAKQLQAKVLELEAHLRNFENAREGKDWGMARLALDKCKQAIDGEGTEAPSEWRCWRIELEITKKNWDEANVAANDALRLEPNSADVLTLRGLVLFLTAKLPSALEHAMNALRLDPDNSRAKDLRLRIKAVQKFKDEGNALFKSNKWQGAIDKYGEALDVIAKKEEEGLGGQIRATLLSNRATSFVKLENYQDALTDITESLELYPSSFKALRTRARVNLHLENYDAAVADFKSALEYASIDGNPADERSLQNELRKAEVDLKRSKTKDYYKILGLDKNNCTEYDIKKAYRRESLKHHPDKGGDEEKFKLVVEAHSVLSDPRRKERYDAGVDEDGSSSSMGGGGFSNEGDLASIFAQFGGGAFSGGGFGGGGFGGGGFGGGGFGGRGGRGGSFHFQHGGPQTYSF</sequence>
<evidence type="ECO:0000256" key="3">
    <source>
        <dbReference type="PROSITE-ProRule" id="PRU00339"/>
    </source>
</evidence>
<feature type="compositionally biased region" description="Basic and acidic residues" evidence="4">
    <location>
        <begin position="61"/>
        <end position="79"/>
    </location>
</feature>
<dbReference type="EMBL" id="NBII01000004">
    <property type="protein sequence ID" value="PAV19852.1"/>
    <property type="molecule type" value="Genomic_DNA"/>
</dbReference>
<accession>A0A286UJV0</accession>
<comment type="caution">
    <text evidence="6">The sequence shown here is derived from an EMBL/GenBank/DDBJ whole genome shotgun (WGS) entry which is preliminary data.</text>
</comment>
<organism evidence="6 7">
    <name type="scientific">Pyrrhoderma noxium</name>
    <dbReference type="NCBI Taxonomy" id="2282107"/>
    <lineage>
        <taxon>Eukaryota</taxon>
        <taxon>Fungi</taxon>
        <taxon>Dikarya</taxon>
        <taxon>Basidiomycota</taxon>
        <taxon>Agaricomycotina</taxon>
        <taxon>Agaricomycetes</taxon>
        <taxon>Hymenochaetales</taxon>
        <taxon>Hymenochaetaceae</taxon>
        <taxon>Pyrrhoderma</taxon>
    </lineage>
</organism>
<feature type="repeat" description="TPR" evidence="3">
    <location>
        <begin position="74"/>
        <end position="107"/>
    </location>
</feature>
<feature type="repeat" description="TPR" evidence="3">
    <location>
        <begin position="353"/>
        <end position="386"/>
    </location>
</feature>
<reference evidence="6 7" key="1">
    <citation type="journal article" date="2017" name="Mol. Ecol.">
        <title>Comparative and population genomic landscape of Phellinus noxius: A hypervariable fungus causing root rot in trees.</title>
        <authorList>
            <person name="Chung C.L."/>
            <person name="Lee T.J."/>
            <person name="Akiba M."/>
            <person name="Lee H.H."/>
            <person name="Kuo T.H."/>
            <person name="Liu D."/>
            <person name="Ke H.M."/>
            <person name="Yokoi T."/>
            <person name="Roa M.B."/>
            <person name="Lu M.J."/>
            <person name="Chang Y.Y."/>
            <person name="Ann P.J."/>
            <person name="Tsai J.N."/>
            <person name="Chen C.Y."/>
            <person name="Tzean S.S."/>
            <person name="Ota Y."/>
            <person name="Hattori T."/>
            <person name="Sahashi N."/>
            <person name="Liou R.F."/>
            <person name="Kikuchi T."/>
            <person name="Tsai I.J."/>
        </authorList>
    </citation>
    <scope>NUCLEOTIDE SEQUENCE [LARGE SCALE GENOMIC DNA]</scope>
    <source>
        <strain evidence="6 7">FFPRI411160</strain>
    </source>
</reference>
<evidence type="ECO:0000313" key="6">
    <source>
        <dbReference type="EMBL" id="PAV19852.1"/>
    </source>
</evidence>
<protein>
    <submittedName>
        <fullName evidence="6">TPR</fullName>
    </submittedName>
</protein>
<name>A0A286UJV0_9AGAM</name>
<dbReference type="InterPro" id="IPR018253">
    <property type="entry name" value="DnaJ_domain_CS"/>
</dbReference>
<dbReference type="InterPro" id="IPR036869">
    <property type="entry name" value="J_dom_sf"/>
</dbReference>
<dbReference type="SUPFAM" id="SSF46565">
    <property type="entry name" value="Chaperone J-domain"/>
    <property type="match status" value="1"/>
</dbReference>
<proteinExistence type="predicted"/>
<dbReference type="Pfam" id="PF00226">
    <property type="entry name" value="DnaJ"/>
    <property type="match status" value="1"/>
</dbReference>
<dbReference type="PROSITE" id="PS00636">
    <property type="entry name" value="DNAJ_1"/>
    <property type="match status" value="1"/>
</dbReference>
<keyword evidence="1" id="KW-0677">Repeat</keyword>
<dbReference type="PANTHER" id="PTHR45188:SF2">
    <property type="entry name" value="DNAJ HOMOLOG SUBFAMILY C MEMBER 7"/>
    <property type="match status" value="1"/>
</dbReference>
<evidence type="ECO:0000259" key="5">
    <source>
        <dbReference type="PROSITE" id="PS50076"/>
    </source>
</evidence>
<dbReference type="STRING" id="2282107.A0A286UJV0"/>
<dbReference type="AlphaFoldDB" id="A0A286UJV0"/>
<dbReference type="CDD" id="cd06257">
    <property type="entry name" value="DnaJ"/>
    <property type="match status" value="1"/>
</dbReference>
<dbReference type="InterPro" id="IPR011990">
    <property type="entry name" value="TPR-like_helical_dom_sf"/>
</dbReference>
<dbReference type="Gene3D" id="1.25.40.10">
    <property type="entry name" value="Tetratricopeptide repeat domain"/>
    <property type="match status" value="1"/>
</dbReference>
<evidence type="ECO:0000313" key="7">
    <source>
        <dbReference type="Proteomes" id="UP000217199"/>
    </source>
</evidence>
<dbReference type="SMART" id="SM00028">
    <property type="entry name" value="TPR"/>
    <property type="match status" value="7"/>
</dbReference>
<evidence type="ECO:0000256" key="4">
    <source>
        <dbReference type="SAM" id="MobiDB-lite"/>
    </source>
</evidence>
<keyword evidence="2 3" id="KW-0802">TPR repeat</keyword>
<dbReference type="SUPFAM" id="SSF48452">
    <property type="entry name" value="TPR-like"/>
    <property type="match status" value="3"/>
</dbReference>
<dbReference type="PROSITE" id="PS50076">
    <property type="entry name" value="DNAJ_2"/>
    <property type="match status" value="1"/>
</dbReference>
<feature type="repeat" description="TPR" evidence="3">
    <location>
        <begin position="263"/>
        <end position="296"/>
    </location>
</feature>
<keyword evidence="7" id="KW-1185">Reference proteome</keyword>
<dbReference type="PANTHER" id="PTHR45188">
    <property type="entry name" value="DNAJ PROTEIN P58IPK HOMOLOG"/>
    <property type="match status" value="1"/>
</dbReference>
<feature type="compositionally biased region" description="Polar residues" evidence="4">
    <location>
        <begin position="9"/>
        <end position="60"/>
    </location>
</feature>
<dbReference type="Pfam" id="PF13432">
    <property type="entry name" value="TPR_16"/>
    <property type="match status" value="1"/>
</dbReference>
<gene>
    <name evidence="6" type="ORF">PNOK_0478600</name>
</gene>